<reference evidence="4 5" key="1">
    <citation type="submission" date="2021-03" db="EMBL/GenBank/DDBJ databases">
        <authorList>
            <person name="Kanchanasin P."/>
            <person name="Saeng-In P."/>
            <person name="Phongsopitanun W."/>
            <person name="Yuki M."/>
            <person name="Kudo T."/>
            <person name="Ohkuma M."/>
            <person name="Tanasupawat S."/>
        </authorList>
    </citation>
    <scope>NUCLEOTIDE SEQUENCE [LARGE SCALE GENOMIC DNA]</scope>
    <source>
        <strain evidence="4 5">L46</strain>
    </source>
</reference>
<name>A0ABS3R659_9ACTN</name>
<accession>A0ABS3R659</accession>
<keyword evidence="2" id="KW-0472">Membrane</keyword>
<evidence type="ECO:0000256" key="2">
    <source>
        <dbReference type="SAM" id="Phobius"/>
    </source>
</evidence>
<organism evidence="4 5">
    <name type="scientific">Actinomadura nitritigenes</name>
    <dbReference type="NCBI Taxonomy" id="134602"/>
    <lineage>
        <taxon>Bacteria</taxon>
        <taxon>Bacillati</taxon>
        <taxon>Actinomycetota</taxon>
        <taxon>Actinomycetes</taxon>
        <taxon>Streptosporangiales</taxon>
        <taxon>Thermomonosporaceae</taxon>
        <taxon>Actinomadura</taxon>
    </lineage>
</organism>
<proteinExistence type="predicted"/>
<dbReference type="Proteomes" id="UP000666915">
    <property type="component" value="Unassembled WGS sequence"/>
</dbReference>
<evidence type="ECO:0000256" key="1">
    <source>
        <dbReference type="SAM" id="MobiDB-lite"/>
    </source>
</evidence>
<protein>
    <recommendedName>
        <fullName evidence="3">DUF6458 domain-containing protein</fullName>
    </recommendedName>
</protein>
<gene>
    <name evidence="4" type="ORF">J4557_29745</name>
</gene>
<dbReference type="InterPro" id="IPR045597">
    <property type="entry name" value="DUF6458"/>
</dbReference>
<feature type="region of interest" description="Disordered" evidence="1">
    <location>
        <begin position="59"/>
        <end position="95"/>
    </location>
</feature>
<evidence type="ECO:0000313" key="4">
    <source>
        <dbReference type="EMBL" id="MBO2441715.1"/>
    </source>
</evidence>
<dbReference type="RefSeq" id="WP_208270063.1">
    <property type="nucleotide sequence ID" value="NZ_BAAAGM010000051.1"/>
</dbReference>
<evidence type="ECO:0000259" key="3">
    <source>
        <dbReference type="Pfam" id="PF20059"/>
    </source>
</evidence>
<dbReference type="Pfam" id="PF20059">
    <property type="entry name" value="DUF6458"/>
    <property type="match status" value="1"/>
</dbReference>
<keyword evidence="2" id="KW-1133">Transmembrane helix</keyword>
<evidence type="ECO:0000313" key="5">
    <source>
        <dbReference type="Proteomes" id="UP000666915"/>
    </source>
</evidence>
<keyword evidence="5" id="KW-1185">Reference proteome</keyword>
<sequence length="95" mass="10286">MGIGVSIFLITLGLILKFAVNADALTDPVDVHVIGVILVIVGGLMLALQLVLMLRPSARDEEHGPDGHSDPFHEEYFEEDRSPGGHLHGEEGHRP</sequence>
<feature type="domain" description="DUF6458" evidence="3">
    <location>
        <begin position="1"/>
        <end position="55"/>
    </location>
</feature>
<dbReference type="EMBL" id="JAGEOK010000021">
    <property type="protein sequence ID" value="MBO2441715.1"/>
    <property type="molecule type" value="Genomic_DNA"/>
</dbReference>
<comment type="caution">
    <text evidence="4">The sequence shown here is derived from an EMBL/GenBank/DDBJ whole genome shotgun (WGS) entry which is preliminary data.</text>
</comment>
<feature type="transmembrane region" description="Helical" evidence="2">
    <location>
        <begin position="32"/>
        <end position="54"/>
    </location>
</feature>
<keyword evidence="2" id="KW-0812">Transmembrane</keyword>